<dbReference type="PANTHER" id="PTHR43761:SF1">
    <property type="entry name" value="D-ISOMER SPECIFIC 2-HYDROXYACID DEHYDROGENASE CATALYTIC DOMAIN-CONTAINING PROTEIN-RELATED"/>
    <property type="match status" value="1"/>
</dbReference>
<dbReference type="Pfam" id="PF02826">
    <property type="entry name" value="2-Hacid_dh_C"/>
    <property type="match status" value="1"/>
</dbReference>
<proteinExistence type="inferred from homology"/>
<sequence length="321" mass="36064">MVKIILLDGYKLNNDLDWKALLSLGNCVFYDRTKIADDNEIISRIGNAEIIITHKTPINNYVINQSPNLKYIGIMGTGYDVVDVDSAQKRNIVVTNIPTYASDAVAQFTFSLLLEVTGQVGLHNQLVHQNRWSQGPDFTFWEKPLFELKGKTLGIIGYGHIAQKVAKLAHAFEMDVVFYNHRPREVKENWLKQISLDELLKTSDVVSLHIIQTPQTINLINKTTLAKMKASAILLNTSRGKLVNESDVADALNHDQLYALATDVVSKEPILETNPLLKAKNCYITPHIAWAPFETRKRLLSITISNLKSYLVGKAINVVNK</sequence>
<dbReference type="GO" id="GO:0016616">
    <property type="term" value="F:oxidoreductase activity, acting on the CH-OH group of donors, NAD or NADP as acceptor"/>
    <property type="evidence" value="ECO:0007669"/>
    <property type="project" value="InterPro"/>
</dbReference>
<name>A0A9Q3SYG2_9LACO</name>
<dbReference type="SUPFAM" id="SSF52283">
    <property type="entry name" value="Formate/glycerate dehydrogenase catalytic domain-like"/>
    <property type="match status" value="1"/>
</dbReference>
<comment type="similarity">
    <text evidence="1 4">Belongs to the D-isomer specific 2-hydroxyacid dehydrogenase family.</text>
</comment>
<evidence type="ECO:0000313" key="7">
    <source>
        <dbReference type="EMBL" id="MBZ5962917.1"/>
    </source>
</evidence>
<dbReference type="FunFam" id="3.40.50.720:FF:000203">
    <property type="entry name" value="D-3-phosphoglycerate dehydrogenase (SerA)"/>
    <property type="match status" value="1"/>
</dbReference>
<evidence type="ECO:0000256" key="2">
    <source>
        <dbReference type="ARBA" id="ARBA00023002"/>
    </source>
</evidence>
<evidence type="ECO:0000259" key="6">
    <source>
        <dbReference type="Pfam" id="PF02826"/>
    </source>
</evidence>
<evidence type="ECO:0000313" key="8">
    <source>
        <dbReference type="Proteomes" id="UP000752647"/>
    </source>
</evidence>
<keyword evidence="3" id="KW-0520">NAD</keyword>
<comment type="caution">
    <text evidence="7">The sequence shown here is derived from an EMBL/GenBank/DDBJ whole genome shotgun (WGS) entry which is preliminary data.</text>
</comment>
<dbReference type="InterPro" id="IPR006139">
    <property type="entry name" value="D-isomer_2_OHA_DH_cat_dom"/>
</dbReference>
<dbReference type="InterPro" id="IPR050418">
    <property type="entry name" value="D-iso_2-hydroxyacid_DH_PdxB"/>
</dbReference>
<protein>
    <submittedName>
        <fullName evidence="7">D-2-hydroxyacid dehydrogenase</fullName>
    </submittedName>
</protein>
<accession>A0A9Q3SYG2</accession>
<evidence type="ECO:0000259" key="5">
    <source>
        <dbReference type="Pfam" id="PF00389"/>
    </source>
</evidence>
<reference evidence="7" key="1">
    <citation type="submission" date="2021-05" db="EMBL/GenBank/DDBJ databases">
        <title>Pangenome of Leuconostoc gelidum warrants species status for Leuconostoc gelidum subsp. gasicomitatum.</title>
        <authorList>
            <person name="Johansson P."/>
            <person name="Sade E."/>
            <person name="Hultman J."/>
            <person name="Auvinen P."/>
            <person name="Bjorkroth J."/>
        </authorList>
    </citation>
    <scope>NUCLEOTIDE SEQUENCE</scope>
    <source>
        <strain evidence="7">A.21.4</strain>
    </source>
</reference>
<dbReference type="InterPro" id="IPR036291">
    <property type="entry name" value="NAD(P)-bd_dom_sf"/>
</dbReference>
<dbReference type="Gene3D" id="3.40.50.720">
    <property type="entry name" value="NAD(P)-binding Rossmann-like Domain"/>
    <property type="match status" value="2"/>
</dbReference>
<evidence type="ECO:0000256" key="3">
    <source>
        <dbReference type="ARBA" id="ARBA00023027"/>
    </source>
</evidence>
<dbReference type="PROSITE" id="PS00671">
    <property type="entry name" value="D_2_HYDROXYACID_DH_3"/>
    <property type="match status" value="1"/>
</dbReference>
<dbReference type="RefSeq" id="WP_224144260.1">
    <property type="nucleotide sequence ID" value="NZ_CBCPIF010000001.1"/>
</dbReference>
<dbReference type="InterPro" id="IPR006140">
    <property type="entry name" value="D-isomer_DH_NAD-bd"/>
</dbReference>
<evidence type="ECO:0000256" key="1">
    <source>
        <dbReference type="ARBA" id="ARBA00005854"/>
    </source>
</evidence>
<organism evidence="7 8">
    <name type="scientific">Leuconostoc gasicomitatum</name>
    <dbReference type="NCBI Taxonomy" id="115778"/>
    <lineage>
        <taxon>Bacteria</taxon>
        <taxon>Bacillati</taxon>
        <taxon>Bacillota</taxon>
        <taxon>Bacilli</taxon>
        <taxon>Lactobacillales</taxon>
        <taxon>Lactobacillaceae</taxon>
        <taxon>Leuconostoc</taxon>
        <taxon>Leuconostoc gelidum group</taxon>
    </lineage>
</organism>
<keyword evidence="2 4" id="KW-0560">Oxidoreductase</keyword>
<feature type="domain" description="D-isomer specific 2-hydroxyacid dehydrogenase catalytic" evidence="5">
    <location>
        <begin position="29"/>
        <end position="320"/>
    </location>
</feature>
<dbReference type="GO" id="GO:0051287">
    <property type="term" value="F:NAD binding"/>
    <property type="evidence" value="ECO:0007669"/>
    <property type="project" value="InterPro"/>
</dbReference>
<dbReference type="PANTHER" id="PTHR43761">
    <property type="entry name" value="D-ISOMER SPECIFIC 2-HYDROXYACID DEHYDROGENASE FAMILY PROTEIN (AFU_ORTHOLOGUE AFUA_1G13630)"/>
    <property type="match status" value="1"/>
</dbReference>
<dbReference type="AlphaFoldDB" id="A0A9Q3SYG2"/>
<dbReference type="EMBL" id="JAHBFI010000018">
    <property type="protein sequence ID" value="MBZ5962917.1"/>
    <property type="molecule type" value="Genomic_DNA"/>
</dbReference>
<dbReference type="SUPFAM" id="SSF51735">
    <property type="entry name" value="NAD(P)-binding Rossmann-fold domains"/>
    <property type="match status" value="1"/>
</dbReference>
<dbReference type="CDD" id="cd12162">
    <property type="entry name" value="2-Hacid_dh_4"/>
    <property type="match status" value="1"/>
</dbReference>
<evidence type="ECO:0000256" key="4">
    <source>
        <dbReference type="RuleBase" id="RU003719"/>
    </source>
</evidence>
<dbReference type="Proteomes" id="UP000752647">
    <property type="component" value="Unassembled WGS sequence"/>
</dbReference>
<gene>
    <name evidence="7" type="ORF">KIJ12_07160</name>
</gene>
<dbReference type="InterPro" id="IPR029753">
    <property type="entry name" value="D-isomer_DH_CS"/>
</dbReference>
<dbReference type="Pfam" id="PF00389">
    <property type="entry name" value="2-Hacid_dh"/>
    <property type="match status" value="1"/>
</dbReference>
<feature type="domain" description="D-isomer specific 2-hydroxyacid dehydrogenase NAD-binding" evidence="6">
    <location>
        <begin position="111"/>
        <end position="289"/>
    </location>
</feature>